<reference evidence="2 3" key="1">
    <citation type="submission" date="2020-07" db="EMBL/GenBank/DDBJ databases">
        <title>Comparative genomics of pyrophilous fungi reveals a link between fire events and developmental genes.</title>
        <authorList>
            <consortium name="DOE Joint Genome Institute"/>
            <person name="Steindorff A.S."/>
            <person name="Carver A."/>
            <person name="Calhoun S."/>
            <person name="Stillman K."/>
            <person name="Liu H."/>
            <person name="Lipzen A."/>
            <person name="Pangilinan J."/>
            <person name="Labutti K."/>
            <person name="Bruns T.D."/>
            <person name="Grigoriev I.V."/>
        </authorList>
    </citation>
    <scope>NUCLEOTIDE SEQUENCE [LARGE SCALE GENOMIC DNA]</scope>
    <source>
        <strain evidence="2 3">CBS 144469</strain>
    </source>
</reference>
<keyword evidence="3" id="KW-1185">Reference proteome</keyword>
<name>A0A8H6I7P3_9AGAR</name>
<feature type="chain" id="PRO_5034655094" description="Secreted protein" evidence="1">
    <location>
        <begin position="20"/>
        <end position="147"/>
    </location>
</feature>
<accession>A0A8H6I7P3</accession>
<keyword evidence="1" id="KW-0732">Signal</keyword>
<evidence type="ECO:0000313" key="3">
    <source>
        <dbReference type="Proteomes" id="UP000521943"/>
    </source>
</evidence>
<evidence type="ECO:0000256" key="1">
    <source>
        <dbReference type="SAM" id="SignalP"/>
    </source>
</evidence>
<dbReference type="Proteomes" id="UP000521943">
    <property type="component" value="Unassembled WGS sequence"/>
</dbReference>
<comment type="caution">
    <text evidence="2">The sequence shown here is derived from an EMBL/GenBank/DDBJ whole genome shotgun (WGS) entry which is preliminary data.</text>
</comment>
<gene>
    <name evidence="2" type="ORF">DFP72DRAFT_133478</name>
</gene>
<dbReference type="AlphaFoldDB" id="A0A8H6I7P3"/>
<protein>
    <recommendedName>
        <fullName evidence="4">Secreted protein</fullName>
    </recommendedName>
</protein>
<dbReference type="EMBL" id="JACGCI010000015">
    <property type="protein sequence ID" value="KAF6759357.1"/>
    <property type="molecule type" value="Genomic_DNA"/>
</dbReference>
<evidence type="ECO:0008006" key="4">
    <source>
        <dbReference type="Google" id="ProtNLM"/>
    </source>
</evidence>
<sequence length="147" mass="16817">MPSEHRMWMVLLVARHALCLQRYPRATYGQYSEAQREASRFALVNVRIVYGHLQTTVNRAGHSKMQRSEAQDSSALSLCILRASCRCSAKLVRNCSSKLFDDPWASYTGRAYLHWQELLSGQDSRVLESQESVFETPIPIRDCAMCM</sequence>
<organism evidence="2 3">
    <name type="scientific">Ephemerocybe angulata</name>
    <dbReference type="NCBI Taxonomy" id="980116"/>
    <lineage>
        <taxon>Eukaryota</taxon>
        <taxon>Fungi</taxon>
        <taxon>Dikarya</taxon>
        <taxon>Basidiomycota</taxon>
        <taxon>Agaricomycotina</taxon>
        <taxon>Agaricomycetes</taxon>
        <taxon>Agaricomycetidae</taxon>
        <taxon>Agaricales</taxon>
        <taxon>Agaricineae</taxon>
        <taxon>Psathyrellaceae</taxon>
        <taxon>Ephemerocybe</taxon>
    </lineage>
</organism>
<feature type="signal peptide" evidence="1">
    <location>
        <begin position="1"/>
        <end position="19"/>
    </location>
</feature>
<evidence type="ECO:0000313" key="2">
    <source>
        <dbReference type="EMBL" id="KAF6759357.1"/>
    </source>
</evidence>
<proteinExistence type="predicted"/>